<name>A0A484HG38_9BACT</name>
<sequence>MKTDNENHVEDISELFRLALRHYIHMQTEKKFKSNLVKGLNDEGVKISFSNFSNFLNKKTSLSEKKRARIAHHLGFKYEEFILLGRRLVELKDAMPMEKIGTEALYLNRSTVEIFKEIQKRYKLSGRDISNFLNMDFIDYQFRLRNLIPFNFDEIATVFEKVGKRYPDFNNPIKKSEAPQKSVSDVAEDIKKMSPLEKEVVKSLIENE</sequence>
<accession>A0A484HG38</accession>
<reference evidence="1" key="1">
    <citation type="submission" date="2019-01" db="EMBL/GenBank/DDBJ databases">
        <authorList>
            <consortium name="Genoscope - CEA"/>
            <person name="William W."/>
        </authorList>
    </citation>
    <scope>NUCLEOTIDE SEQUENCE</scope>
    <source>
        <strain evidence="1">CR-1</strain>
    </source>
</reference>
<protein>
    <submittedName>
        <fullName evidence="1">Uncharacterized protein</fullName>
    </submittedName>
</protein>
<gene>
    <name evidence="1" type="ORF">EPICR_30113</name>
</gene>
<dbReference type="EMBL" id="CAACVI010000023">
    <property type="protein sequence ID" value="VEN74180.1"/>
    <property type="molecule type" value="Genomic_DNA"/>
</dbReference>
<organism evidence="1">
    <name type="scientific">uncultured Desulfobacteraceae bacterium</name>
    <dbReference type="NCBI Taxonomy" id="218296"/>
    <lineage>
        <taxon>Bacteria</taxon>
        <taxon>Pseudomonadati</taxon>
        <taxon>Thermodesulfobacteriota</taxon>
        <taxon>Desulfobacteria</taxon>
        <taxon>Desulfobacterales</taxon>
        <taxon>Desulfobacteraceae</taxon>
        <taxon>environmental samples</taxon>
    </lineage>
</organism>
<dbReference type="AlphaFoldDB" id="A0A484HG38"/>
<evidence type="ECO:0000313" key="1">
    <source>
        <dbReference type="EMBL" id="VEN74180.1"/>
    </source>
</evidence>
<proteinExistence type="predicted"/>